<evidence type="ECO:0000256" key="7">
    <source>
        <dbReference type="ARBA" id="ARBA00035421"/>
    </source>
</evidence>
<dbReference type="GO" id="GO:0005763">
    <property type="term" value="C:mitochondrial small ribosomal subunit"/>
    <property type="evidence" value="ECO:0007669"/>
    <property type="project" value="InterPro"/>
</dbReference>
<evidence type="ECO:0000313" key="8">
    <source>
        <dbReference type="EMBL" id="RPD57061.1"/>
    </source>
</evidence>
<dbReference type="STRING" id="1328759.A0A5C2S157"/>
<dbReference type="Pfam" id="PF13741">
    <property type="entry name" value="MRP-S25"/>
    <property type="match status" value="1"/>
</dbReference>
<evidence type="ECO:0000256" key="5">
    <source>
        <dbReference type="ARBA" id="ARBA00023274"/>
    </source>
</evidence>
<dbReference type="AlphaFoldDB" id="A0A5C2S157"/>
<keyword evidence="4" id="KW-0496">Mitochondrion</keyword>
<comment type="subcellular location">
    <subcellularLocation>
        <location evidence="1">Mitochondrion</location>
    </subcellularLocation>
</comment>
<name>A0A5C2S157_9APHY</name>
<dbReference type="GO" id="GO:0003735">
    <property type="term" value="F:structural constituent of ribosome"/>
    <property type="evidence" value="ECO:0007669"/>
    <property type="project" value="InterPro"/>
</dbReference>
<dbReference type="OrthoDB" id="5542239at2759"/>
<dbReference type="Proteomes" id="UP000313359">
    <property type="component" value="Unassembled WGS sequence"/>
</dbReference>
<protein>
    <recommendedName>
        <fullName evidence="6">Small ribosomal subunit protein mS23</fullName>
    </recommendedName>
    <alternativeName>
        <fullName evidence="7">37S ribosomal protein S25, mitochondrial</fullName>
    </alternativeName>
</protein>
<gene>
    <name evidence="8" type="ORF">L227DRAFT_594856</name>
</gene>
<dbReference type="PANTHER" id="PTHR37799">
    <property type="entry name" value="37S RIBOSOMAL PROTEIN S25, MITOCHONDRIAL"/>
    <property type="match status" value="1"/>
</dbReference>
<sequence length="285" mass="32703">MATKRIANKVHKQASRLLREGYIQREPAWYRAVLNHPPLPVPAREPPSRSHFDAPLNAPLTRPAGSKKIQPLKIQYIEDEVRRQFFRDHPFEAFRQTTLVEGATVESEHPIRGAEWTRLRQRGRNPTAEDAIRYAVNLYEHHGMDLSSAYASAVAQFRSLRSELLVARAVAQTEAEQLGMEFGPSQVEITFAKEEKAFHTLREDGAQSQAAETERKRWKAAVEREGPPEQWTRGQEYTRLWKEGVRPVYAPVFVEPEIKPEGLEQPEQDAQRVAASSDYMRIISR</sequence>
<dbReference type="InterPro" id="IPR016939">
    <property type="entry name" value="Ribosomal_mS23_fun"/>
</dbReference>
<evidence type="ECO:0000256" key="2">
    <source>
        <dbReference type="ARBA" id="ARBA00009864"/>
    </source>
</evidence>
<evidence type="ECO:0000256" key="1">
    <source>
        <dbReference type="ARBA" id="ARBA00004173"/>
    </source>
</evidence>
<evidence type="ECO:0000256" key="6">
    <source>
        <dbReference type="ARBA" id="ARBA00035137"/>
    </source>
</evidence>
<accession>A0A5C2S157</accession>
<dbReference type="EMBL" id="ML122283">
    <property type="protein sequence ID" value="RPD57061.1"/>
    <property type="molecule type" value="Genomic_DNA"/>
</dbReference>
<keyword evidence="5" id="KW-0687">Ribonucleoprotein</keyword>
<dbReference type="InterPro" id="IPR059242">
    <property type="entry name" value="mS23_dom"/>
</dbReference>
<evidence type="ECO:0000256" key="4">
    <source>
        <dbReference type="ARBA" id="ARBA00023128"/>
    </source>
</evidence>
<organism evidence="8 9">
    <name type="scientific">Lentinus tigrinus ALCF2SS1-6</name>
    <dbReference type="NCBI Taxonomy" id="1328759"/>
    <lineage>
        <taxon>Eukaryota</taxon>
        <taxon>Fungi</taxon>
        <taxon>Dikarya</taxon>
        <taxon>Basidiomycota</taxon>
        <taxon>Agaricomycotina</taxon>
        <taxon>Agaricomycetes</taxon>
        <taxon>Polyporales</taxon>
        <taxon>Polyporaceae</taxon>
        <taxon>Lentinus</taxon>
    </lineage>
</organism>
<evidence type="ECO:0000313" key="9">
    <source>
        <dbReference type="Proteomes" id="UP000313359"/>
    </source>
</evidence>
<evidence type="ECO:0000256" key="3">
    <source>
        <dbReference type="ARBA" id="ARBA00022980"/>
    </source>
</evidence>
<reference evidence="8" key="1">
    <citation type="journal article" date="2018" name="Genome Biol. Evol.">
        <title>Genomics and development of Lentinus tigrinus, a white-rot wood-decaying mushroom with dimorphic fruiting bodies.</title>
        <authorList>
            <person name="Wu B."/>
            <person name="Xu Z."/>
            <person name="Knudson A."/>
            <person name="Carlson A."/>
            <person name="Chen N."/>
            <person name="Kovaka S."/>
            <person name="LaButti K."/>
            <person name="Lipzen A."/>
            <person name="Pennachio C."/>
            <person name="Riley R."/>
            <person name="Schakwitz W."/>
            <person name="Umezawa K."/>
            <person name="Ohm R.A."/>
            <person name="Grigoriev I.V."/>
            <person name="Nagy L.G."/>
            <person name="Gibbons J."/>
            <person name="Hibbett D."/>
        </authorList>
    </citation>
    <scope>NUCLEOTIDE SEQUENCE [LARGE SCALE GENOMIC DNA]</scope>
    <source>
        <strain evidence="8">ALCF2SS1-6</strain>
    </source>
</reference>
<comment type="similarity">
    <text evidence="2">Belongs to the mitochondrion-specific ribosomal protein mS23 family.</text>
</comment>
<keyword evidence="3" id="KW-0689">Ribosomal protein</keyword>
<dbReference type="CDD" id="cd23701">
    <property type="entry name" value="At1g26750"/>
    <property type="match status" value="1"/>
</dbReference>
<proteinExistence type="inferred from homology"/>
<keyword evidence="9" id="KW-1185">Reference proteome</keyword>
<dbReference type="PANTHER" id="PTHR37799:SF1">
    <property type="entry name" value="SMALL RIBOSOMAL SUBUNIT PROTEIN MS23"/>
    <property type="match status" value="1"/>
</dbReference>